<dbReference type="EMBL" id="JAAIWN010000025">
    <property type="protein sequence ID" value="NEY82041.1"/>
    <property type="molecule type" value="Genomic_DNA"/>
</dbReference>
<dbReference type="GO" id="GO:0003824">
    <property type="term" value="F:catalytic activity"/>
    <property type="evidence" value="ECO:0007669"/>
    <property type="project" value="UniProtKB-ARBA"/>
</dbReference>
<comment type="caution">
    <text evidence="3">The sequence shown here is derived from an EMBL/GenBank/DDBJ whole genome shotgun (WGS) entry which is preliminary data.</text>
</comment>
<dbReference type="AlphaFoldDB" id="A0A6B3W2D2"/>
<dbReference type="Pfam" id="PF05116">
    <property type="entry name" value="S6PP"/>
    <property type="match status" value="1"/>
</dbReference>
<organism evidence="3 4">
    <name type="scientific">Bacillus aquiflavi</name>
    <dbReference type="NCBI Taxonomy" id="2672567"/>
    <lineage>
        <taxon>Bacteria</taxon>
        <taxon>Bacillati</taxon>
        <taxon>Bacillota</taxon>
        <taxon>Bacilli</taxon>
        <taxon>Bacillales</taxon>
        <taxon>Bacillaceae</taxon>
        <taxon>Bacillus</taxon>
    </lineage>
</organism>
<dbReference type="PIRSF" id="PIRSF030802">
    <property type="entry name" value="UCP030802"/>
    <property type="match status" value="1"/>
</dbReference>
<name>A0A6B3W2D2_9BACI</name>
<evidence type="ECO:0000313" key="5">
    <source>
        <dbReference type="Proteomes" id="UP000570010"/>
    </source>
</evidence>
<dbReference type="InterPro" id="IPR006380">
    <property type="entry name" value="SPP-like_dom"/>
</dbReference>
<dbReference type="InterPro" id="IPR036412">
    <property type="entry name" value="HAD-like_sf"/>
</dbReference>
<dbReference type="Proteomes" id="UP000570010">
    <property type="component" value="Unassembled WGS sequence"/>
</dbReference>
<reference evidence="3 4" key="1">
    <citation type="submission" date="2020-02" db="EMBL/GenBank/DDBJ databases">
        <title>Bacillus aquiflavi sp. nov., isolated from yellow water of strong flavor Chinese baijiu in Yibin region of China.</title>
        <authorList>
            <person name="Xie J."/>
        </authorList>
    </citation>
    <scope>NUCLEOTIDE SEQUENCE [LARGE SCALE GENOMIC DNA]</scope>
    <source>
        <strain evidence="3 4">3H-10</strain>
    </source>
</reference>
<dbReference type="InterPro" id="IPR024197">
    <property type="entry name" value="TPP-like"/>
</dbReference>
<evidence type="ECO:0000313" key="3">
    <source>
        <dbReference type="EMBL" id="NEY82041.1"/>
    </source>
</evidence>
<gene>
    <name evidence="3" type="ORF">G4D64_11135</name>
    <name evidence="2" type="ORF">H1Z61_11745</name>
</gene>
<dbReference type="InterPro" id="IPR023214">
    <property type="entry name" value="HAD_sf"/>
</dbReference>
<proteinExistence type="predicted"/>
<reference evidence="2 5" key="2">
    <citation type="submission" date="2020-07" db="EMBL/GenBank/DDBJ databases">
        <authorList>
            <person name="Feng H."/>
        </authorList>
    </citation>
    <scope>NUCLEOTIDE SEQUENCE [LARGE SCALE GENOMIC DNA]</scope>
    <source>
        <strain evidence="5">s-12</strain>
        <strain evidence="2">S-12</strain>
    </source>
</reference>
<evidence type="ECO:0000259" key="1">
    <source>
        <dbReference type="Pfam" id="PF05116"/>
    </source>
</evidence>
<evidence type="ECO:0000313" key="4">
    <source>
        <dbReference type="Proteomes" id="UP000472971"/>
    </source>
</evidence>
<evidence type="ECO:0000313" key="2">
    <source>
        <dbReference type="EMBL" id="MBA4537785.1"/>
    </source>
</evidence>
<protein>
    <recommendedName>
        <fullName evidence="1">Sucrose phosphatase-like domain-containing protein</fullName>
    </recommendedName>
</protein>
<dbReference type="Proteomes" id="UP000472971">
    <property type="component" value="Unassembled WGS sequence"/>
</dbReference>
<dbReference type="EMBL" id="JACEIO010000027">
    <property type="protein sequence ID" value="MBA4537785.1"/>
    <property type="molecule type" value="Genomic_DNA"/>
</dbReference>
<sequence>MSTHNHHKEAWKSRKIMFASDLDRTIIYSTRALKQYPLLHEKRLISVEKKAGEDTAFMTKKALNLLLDICNDVLFVPVTTRSIQQFIRLLLFEHGILLPYAITSNGGTVLVEGKLDKQWQDMMTNLLKNTSSPRQEILSLLQKHSLNIEQKIKVVDDLFFYCRIDSPLHIQVHTLNEIVNPYGWNVWLHGKKLYFIPKVVSKGRAVNYIKEKEGITTVLGAGDSLLDEEFLIHCTKGFIPKHGELSKKNTQSLKDYYISETEGIAAGEEIESQILRFISNGNL</sequence>
<keyword evidence="4" id="KW-1185">Reference proteome</keyword>
<accession>A0A6B3W2D2</accession>
<dbReference type="Gene3D" id="3.40.50.1000">
    <property type="entry name" value="HAD superfamily/HAD-like"/>
    <property type="match status" value="1"/>
</dbReference>
<dbReference type="SUPFAM" id="SSF56784">
    <property type="entry name" value="HAD-like"/>
    <property type="match status" value="1"/>
</dbReference>
<dbReference type="RefSeq" id="WP_163242428.1">
    <property type="nucleotide sequence ID" value="NZ_JAAIWN010000025.1"/>
</dbReference>
<feature type="domain" description="Sucrose phosphatase-like" evidence="1">
    <location>
        <begin position="17"/>
        <end position="239"/>
    </location>
</feature>